<dbReference type="InterPro" id="IPR001173">
    <property type="entry name" value="Glyco_trans_2-like"/>
</dbReference>
<dbReference type="PANTHER" id="PTHR22916:SF3">
    <property type="entry name" value="UDP-GLCNAC:BETAGAL BETA-1,3-N-ACETYLGLUCOSAMINYLTRANSFERASE-LIKE PROTEIN 1"/>
    <property type="match status" value="1"/>
</dbReference>
<keyword evidence="3" id="KW-0808">Transferase</keyword>
<dbReference type="InterPro" id="IPR029044">
    <property type="entry name" value="Nucleotide-diphossugar_trans"/>
</dbReference>
<dbReference type="CDD" id="cd00761">
    <property type="entry name" value="Glyco_tranf_GTA_type"/>
    <property type="match status" value="1"/>
</dbReference>
<dbReference type="SUPFAM" id="SSF53448">
    <property type="entry name" value="Nucleotide-diphospho-sugar transferases"/>
    <property type="match status" value="1"/>
</dbReference>
<dbReference type="RefSeq" id="WP_092447053.1">
    <property type="nucleotide sequence ID" value="NZ_LT629774.1"/>
</dbReference>
<proteinExistence type="predicted"/>
<reference evidence="3 4" key="1">
    <citation type="submission" date="2016-10" db="EMBL/GenBank/DDBJ databases">
        <authorList>
            <person name="Varghese N."/>
            <person name="Submissions S."/>
        </authorList>
    </citation>
    <scope>NUCLEOTIDE SEQUENCE [LARGE SCALE GENOMIC DNA]</scope>
    <source>
        <strain evidence="3 4">RHA_55</strain>
    </source>
</reference>
<evidence type="ECO:0000313" key="3">
    <source>
        <dbReference type="EMBL" id="SDS84057.1"/>
    </source>
</evidence>
<organism evidence="3 4">
    <name type="scientific">Winogradskyella sediminis</name>
    <dbReference type="NCBI Taxonomy" id="1382466"/>
    <lineage>
        <taxon>Bacteria</taxon>
        <taxon>Pseudomonadati</taxon>
        <taxon>Bacteroidota</taxon>
        <taxon>Flavobacteriia</taxon>
        <taxon>Flavobacteriales</taxon>
        <taxon>Flavobacteriaceae</taxon>
        <taxon>Winogradskyella</taxon>
    </lineage>
</organism>
<feature type="domain" description="Glycosyltransferase 2-like" evidence="2">
    <location>
        <begin position="8"/>
        <end position="139"/>
    </location>
</feature>
<feature type="transmembrane region" description="Helical" evidence="1">
    <location>
        <begin position="288"/>
        <end position="306"/>
    </location>
</feature>
<keyword evidence="1" id="KW-1133">Transmembrane helix</keyword>
<dbReference type="GO" id="GO:0016758">
    <property type="term" value="F:hexosyltransferase activity"/>
    <property type="evidence" value="ECO:0007669"/>
    <property type="project" value="UniProtKB-ARBA"/>
</dbReference>
<keyword evidence="1" id="KW-0812">Transmembrane</keyword>
<dbReference type="Gene3D" id="3.90.550.10">
    <property type="entry name" value="Spore Coat Polysaccharide Biosynthesis Protein SpsA, Chain A"/>
    <property type="match status" value="1"/>
</dbReference>
<dbReference type="PANTHER" id="PTHR22916">
    <property type="entry name" value="GLYCOSYLTRANSFERASE"/>
    <property type="match status" value="1"/>
</dbReference>
<evidence type="ECO:0000256" key="1">
    <source>
        <dbReference type="SAM" id="Phobius"/>
    </source>
</evidence>
<dbReference type="AlphaFoldDB" id="A0A1H1VGP9"/>
<accession>A0A1H1VGP9</accession>
<dbReference type="Proteomes" id="UP000198963">
    <property type="component" value="Chromosome I"/>
</dbReference>
<dbReference type="STRING" id="1249933.SAMN04489797_2554"/>
<name>A0A1H1VGP9_9FLAO</name>
<keyword evidence="4" id="KW-1185">Reference proteome</keyword>
<sequence>MTKAPLVSIIIPTYNRAHLISETLDSVLAQTYQNWECIVVDDGSTDGTDQLMASYCAKDSRFHYHHRPDDRLPGGNAARNYGFELCKGEYVQWFDSDDLMKKTLIDHQLHNIGDNHKGISICLLDRYNEDFSKLLRPAKKHEIKYSIYSDFILRIFKANLQTTFFKKTTLDDYQFDEKLRKSQEVEFLQRVFRKNEENIKLSNEVLVDLRRHKGSITSDYASDTMISILNVKLILIEEFPDDGNSEVLNTLKYNYLNSLRHAFKTKTTSVYLKYLFKFKFLRFKDSCFLIILYMNYYLTNKGLIFYKKRIKKISYLK</sequence>
<evidence type="ECO:0000313" key="4">
    <source>
        <dbReference type="Proteomes" id="UP000198963"/>
    </source>
</evidence>
<gene>
    <name evidence="3" type="ORF">SAMN04489797_2554</name>
</gene>
<dbReference type="Pfam" id="PF00535">
    <property type="entry name" value="Glycos_transf_2"/>
    <property type="match status" value="1"/>
</dbReference>
<keyword evidence="1" id="KW-0472">Membrane</keyword>
<dbReference type="EMBL" id="LT629774">
    <property type="protein sequence ID" value="SDS84057.1"/>
    <property type="molecule type" value="Genomic_DNA"/>
</dbReference>
<evidence type="ECO:0000259" key="2">
    <source>
        <dbReference type="Pfam" id="PF00535"/>
    </source>
</evidence>
<protein>
    <submittedName>
        <fullName evidence="3">Glycosyltransferase involved in cell wall bisynthesis</fullName>
    </submittedName>
</protein>